<evidence type="ECO:0000313" key="2">
    <source>
        <dbReference type="EMBL" id="EMN23659.1"/>
    </source>
</evidence>
<reference evidence="2 3" key="1">
    <citation type="submission" date="2013-01" db="EMBL/GenBank/DDBJ databases">
        <authorList>
            <person name="Harkins D.M."/>
            <person name="Durkin A.S."/>
            <person name="Brinkac L.M."/>
            <person name="Haft D.H."/>
            <person name="Selengut J.D."/>
            <person name="Sanka R."/>
            <person name="DePew J."/>
            <person name="Purushe J."/>
            <person name="Hartskeerl R.A."/>
            <person name="Ahmed A."/>
            <person name="van der Linden H."/>
            <person name="Goris M.G.A."/>
            <person name="Vinetz J.M."/>
            <person name="Sutton G.G."/>
            <person name="Nierman W.C."/>
            <person name="Fouts D.E."/>
        </authorList>
    </citation>
    <scope>NUCLEOTIDE SEQUENCE [LARGE SCALE GENOMIC DNA]</scope>
    <source>
        <strain evidence="2 3">MAVJ 401</strain>
    </source>
</reference>
<keyword evidence="1" id="KW-1133">Transmembrane helix</keyword>
<evidence type="ECO:0000313" key="3">
    <source>
        <dbReference type="Proteomes" id="UP000012106"/>
    </source>
</evidence>
<organism evidence="2 3">
    <name type="scientific">Leptospira santarosai serovar Arenal str. MAVJ 401</name>
    <dbReference type="NCBI Taxonomy" id="1049976"/>
    <lineage>
        <taxon>Bacteria</taxon>
        <taxon>Pseudomonadati</taxon>
        <taxon>Spirochaetota</taxon>
        <taxon>Spirochaetia</taxon>
        <taxon>Leptospirales</taxon>
        <taxon>Leptospiraceae</taxon>
        <taxon>Leptospira</taxon>
    </lineage>
</organism>
<comment type="caution">
    <text evidence="2">The sequence shown here is derived from an EMBL/GenBank/DDBJ whole genome shotgun (WGS) entry which is preliminary data.</text>
</comment>
<dbReference type="AlphaFoldDB" id="M6JP62"/>
<protein>
    <submittedName>
        <fullName evidence="2">PF07119 family protein</fullName>
    </submittedName>
</protein>
<keyword evidence="1" id="KW-0472">Membrane</keyword>
<evidence type="ECO:0000256" key="1">
    <source>
        <dbReference type="SAM" id="Phobius"/>
    </source>
</evidence>
<sequence>MKNKNDKPICRKELQNLRFDSRDFGSDPTKFDLEKNSPLEFEKSFLSFCKTNRVSKKILSYKHCGKYKPGSFMFSKILVSVLIVLQFGCNTTAAIVYSFESKKEGYFSYIVDLSESKKEGYLPYSGISLSANRFIWERCPPKPFSQSIWQTLILIDLPFTFVLDTVLLPISFPYYIYVESGKPWSEEWYYKKWKKRLYTFMAKNSSSDILSLSLTVAKTDYGLYGNLLKAVLYLEKKILRLQQDGFTLNKDLEYLMSVSSNGTMGAESQLKQHIEIVSIAYEQLREHPELKDSYNEKFWKQYFEIVWRNYFSKGTLIHPDVLKKVLHEFSDRKDAEILFKEIAFFYSKQEYALQTPYSSSLKNLLDEDLSLSGFSPESRSILGLPTTNREFWKNRIQILMELDRMVRKEFPNLKKSFDPVWTEAISSGVVSYYHPALENAFQEFPKETKTSVGNLFKKAVDSNNPYSIEVIGKHVSDLNAFFASDQEMIRTVLRSPNILEKLLQAGLDPNRTYGIEDTFLILCLEDNEETSVNSLRLLLKYGAETNLPVGRYSRGKEYLHNSNADPDFTPSGSFLKKRKILTEWMKKQP</sequence>
<dbReference type="Pfam" id="PF07119">
    <property type="entry name" value="DUF1375"/>
    <property type="match status" value="1"/>
</dbReference>
<feature type="transmembrane region" description="Helical" evidence="1">
    <location>
        <begin position="77"/>
        <end position="99"/>
    </location>
</feature>
<dbReference type="Proteomes" id="UP000012106">
    <property type="component" value="Unassembled WGS sequence"/>
</dbReference>
<gene>
    <name evidence="2" type="ORF">LEP1GSC063_1321</name>
</gene>
<dbReference type="EMBL" id="AHMU02000002">
    <property type="protein sequence ID" value="EMN23659.1"/>
    <property type="molecule type" value="Genomic_DNA"/>
</dbReference>
<dbReference type="InterPro" id="IPR010780">
    <property type="entry name" value="DUF1375"/>
</dbReference>
<keyword evidence="1" id="KW-0812">Transmembrane</keyword>
<name>M6JP62_9LEPT</name>
<proteinExistence type="predicted"/>
<accession>M6JP62</accession>